<dbReference type="SUPFAM" id="SSF55785">
    <property type="entry name" value="PYP-like sensor domain (PAS domain)"/>
    <property type="match status" value="1"/>
</dbReference>
<dbReference type="InterPro" id="IPR000160">
    <property type="entry name" value="GGDEF_dom"/>
</dbReference>
<dbReference type="InterPro" id="IPR001633">
    <property type="entry name" value="EAL_dom"/>
</dbReference>
<dbReference type="NCBIfam" id="TIGR00254">
    <property type="entry name" value="GGDEF"/>
    <property type="match status" value="1"/>
</dbReference>
<dbReference type="GO" id="GO:0006355">
    <property type="term" value="P:regulation of DNA-templated transcription"/>
    <property type="evidence" value="ECO:0007669"/>
    <property type="project" value="InterPro"/>
</dbReference>
<evidence type="ECO:0000313" key="4">
    <source>
        <dbReference type="EMBL" id="CDI02701.1"/>
    </source>
</evidence>
<dbReference type="STRING" id="1400863.BN873_340077"/>
<sequence>MSEPSVINLLVVDRAKADIEHIVKTLRGNDYQVELTEADAGEAARNAIDYQPLDLVLLRVAEGLPTVAEIRLMVAESGQAIPLIALVDESAQQQHKPAHLLFEGADNVAPLADADHLLAVIRKELEQARLRRIGESFETRFKESENRTKALLENTQEAIAYIHEGLHAYANPAYLRLFGYEGKEDLANIQLLHMVPPTYRDALKSVLRRSIRSGKAIEPVELLGVRSNGTMFPIFLECAPTRMNDEPCTQIIVRDATPDKQAHNQQLEDLLKYDEVTGLYSRRFFLETLEIGHDGSLLYVLLADYATVRYNMGFEAVEQFAREAANLIKGLLSSEDIAAHFASGVFTIYMPAKSPADPKDLAERICATVAAHTFQILGKMFSTTCSIGIYKARSGEETTIQILSHADRACEAARQKGGNQVEIYVPPPSDKKGSVSPQDEAIIRMIREALTKKGHLSLLYQPIVSFETAEEARYKAYLQITDEEGGNLQPMDKVGAVAARYGAMGALDKWTIIRGLSVLMETQQAGTKPPILFLRISYNSILDKEFFDWLSKRVKESRLSGHHLVLEIKEDNAEEYFEEAKALRTRLRELGCGIALSHFGGKQNSERLLKEMLPDFIKLDGSLIEKLAKARDEQSRRSMATLAGQAQELNVRVVAAGVSTAPQMASIWQFGVTLVQGNMVAEAGAELDFDFKQYAS</sequence>
<dbReference type="InterPro" id="IPR035965">
    <property type="entry name" value="PAS-like_dom_sf"/>
</dbReference>
<dbReference type="SMART" id="SM00091">
    <property type="entry name" value="PAS"/>
    <property type="match status" value="1"/>
</dbReference>
<proteinExistence type="predicted"/>
<dbReference type="Gene3D" id="3.40.50.2300">
    <property type="match status" value="1"/>
</dbReference>
<organism evidence="4 5">
    <name type="scientific">Candidatus Competibacter denitrificans Run_A_D11</name>
    <dbReference type="NCBI Taxonomy" id="1400863"/>
    <lineage>
        <taxon>Bacteria</taxon>
        <taxon>Pseudomonadati</taxon>
        <taxon>Pseudomonadota</taxon>
        <taxon>Gammaproteobacteria</taxon>
        <taxon>Candidatus Competibacteraceae</taxon>
        <taxon>Candidatus Competibacter</taxon>
    </lineage>
</organism>
<evidence type="ECO:0000313" key="5">
    <source>
        <dbReference type="Proteomes" id="UP000035760"/>
    </source>
</evidence>
<comment type="caution">
    <text evidence="4">The sequence shown here is derived from an EMBL/GenBank/DDBJ whole genome shotgun (WGS) entry which is preliminary data.</text>
</comment>
<gene>
    <name evidence="4" type="ORF">BN873_340077</name>
</gene>
<evidence type="ECO:0000259" key="2">
    <source>
        <dbReference type="PROSITE" id="PS50883"/>
    </source>
</evidence>
<dbReference type="PROSITE" id="PS50887">
    <property type="entry name" value="GGDEF"/>
    <property type="match status" value="1"/>
</dbReference>
<dbReference type="PANTHER" id="PTHR33121:SF23">
    <property type="entry name" value="CYCLIC DI-GMP PHOSPHODIESTERASE PDEB"/>
    <property type="match status" value="1"/>
</dbReference>
<dbReference type="SUPFAM" id="SSF141868">
    <property type="entry name" value="EAL domain-like"/>
    <property type="match status" value="1"/>
</dbReference>
<dbReference type="CDD" id="cd01949">
    <property type="entry name" value="GGDEF"/>
    <property type="match status" value="1"/>
</dbReference>
<dbReference type="SMART" id="SM00267">
    <property type="entry name" value="GGDEF"/>
    <property type="match status" value="1"/>
</dbReference>
<dbReference type="InterPro" id="IPR029787">
    <property type="entry name" value="Nucleotide_cyclase"/>
</dbReference>
<dbReference type="EMBL" id="CBTJ020000041">
    <property type="protein sequence ID" value="CDI02701.1"/>
    <property type="molecule type" value="Genomic_DNA"/>
</dbReference>
<feature type="domain" description="PAS" evidence="1">
    <location>
        <begin position="144"/>
        <end position="214"/>
    </location>
</feature>
<dbReference type="PANTHER" id="PTHR33121">
    <property type="entry name" value="CYCLIC DI-GMP PHOSPHODIESTERASE PDEF"/>
    <property type="match status" value="1"/>
</dbReference>
<dbReference type="Gene3D" id="3.20.20.450">
    <property type="entry name" value="EAL domain"/>
    <property type="match status" value="1"/>
</dbReference>
<evidence type="ECO:0000259" key="1">
    <source>
        <dbReference type="PROSITE" id="PS50112"/>
    </source>
</evidence>
<dbReference type="InterPro" id="IPR013767">
    <property type="entry name" value="PAS_fold"/>
</dbReference>
<evidence type="ECO:0008006" key="6">
    <source>
        <dbReference type="Google" id="ProtNLM"/>
    </source>
</evidence>
<reference evidence="4" key="1">
    <citation type="submission" date="2013-07" db="EMBL/GenBank/DDBJ databases">
        <authorList>
            <person name="McIlroy S."/>
        </authorList>
    </citation>
    <scope>NUCLEOTIDE SEQUENCE [LARGE SCALE GENOMIC DNA]</scope>
    <source>
        <strain evidence="4">Run_A_D11</strain>
    </source>
</reference>
<dbReference type="AlphaFoldDB" id="W6M4E0"/>
<dbReference type="RefSeq" id="WP_048673144.1">
    <property type="nucleotide sequence ID" value="NZ_CBTJ020000041.1"/>
</dbReference>
<dbReference type="PROSITE" id="PS50883">
    <property type="entry name" value="EAL"/>
    <property type="match status" value="1"/>
</dbReference>
<feature type="domain" description="EAL" evidence="2">
    <location>
        <begin position="439"/>
        <end position="696"/>
    </location>
</feature>
<dbReference type="Pfam" id="PF00563">
    <property type="entry name" value="EAL"/>
    <property type="match status" value="1"/>
</dbReference>
<dbReference type="Gene3D" id="3.30.70.270">
    <property type="match status" value="1"/>
</dbReference>
<keyword evidence="5" id="KW-1185">Reference proteome</keyword>
<protein>
    <recommendedName>
        <fullName evidence="6">Response regulator receiver modulated diguanylate cyclase/phosphodiesterase with PAS/PAC sensor(S)</fullName>
    </recommendedName>
</protein>
<dbReference type="Proteomes" id="UP000035760">
    <property type="component" value="Unassembled WGS sequence"/>
</dbReference>
<dbReference type="InterPro" id="IPR035919">
    <property type="entry name" value="EAL_sf"/>
</dbReference>
<dbReference type="SUPFAM" id="SSF55073">
    <property type="entry name" value="Nucleotide cyclase"/>
    <property type="match status" value="1"/>
</dbReference>
<dbReference type="InterPro" id="IPR050706">
    <property type="entry name" value="Cyclic-di-GMP_PDE-like"/>
</dbReference>
<dbReference type="SMART" id="SM00052">
    <property type="entry name" value="EAL"/>
    <property type="match status" value="1"/>
</dbReference>
<accession>W6M4E0</accession>
<feature type="domain" description="GGDEF" evidence="3">
    <location>
        <begin position="293"/>
        <end position="426"/>
    </location>
</feature>
<dbReference type="InterPro" id="IPR011006">
    <property type="entry name" value="CheY-like_superfamily"/>
</dbReference>
<dbReference type="Pfam" id="PF00989">
    <property type="entry name" value="PAS"/>
    <property type="match status" value="1"/>
</dbReference>
<dbReference type="SUPFAM" id="SSF52172">
    <property type="entry name" value="CheY-like"/>
    <property type="match status" value="1"/>
</dbReference>
<dbReference type="InterPro" id="IPR000014">
    <property type="entry name" value="PAS"/>
</dbReference>
<dbReference type="Gene3D" id="3.30.450.20">
    <property type="entry name" value="PAS domain"/>
    <property type="match status" value="1"/>
</dbReference>
<name>W6M4E0_9GAMM</name>
<dbReference type="CDD" id="cd01948">
    <property type="entry name" value="EAL"/>
    <property type="match status" value="1"/>
</dbReference>
<dbReference type="InterPro" id="IPR043128">
    <property type="entry name" value="Rev_trsase/Diguanyl_cyclase"/>
</dbReference>
<dbReference type="OrthoDB" id="7052318at2"/>
<reference evidence="4" key="2">
    <citation type="submission" date="2014-03" db="EMBL/GenBank/DDBJ databases">
        <title>Candidatus Competibacter-lineage genomes retrieved from metagenomes reveal functional metabolic diversity.</title>
        <authorList>
            <person name="McIlroy S.J."/>
            <person name="Albertsen M."/>
            <person name="Andresen E.K."/>
            <person name="Saunders A.M."/>
            <person name="Kristiansen R."/>
            <person name="Stokholm-Bjerregaard M."/>
            <person name="Nielsen K.L."/>
            <person name="Nielsen P.H."/>
        </authorList>
    </citation>
    <scope>NUCLEOTIDE SEQUENCE</scope>
    <source>
        <strain evidence="4">Run_A_D11</strain>
    </source>
</reference>
<dbReference type="PROSITE" id="PS50112">
    <property type="entry name" value="PAS"/>
    <property type="match status" value="1"/>
</dbReference>
<dbReference type="NCBIfam" id="TIGR00229">
    <property type="entry name" value="sensory_box"/>
    <property type="match status" value="1"/>
</dbReference>
<evidence type="ECO:0000259" key="3">
    <source>
        <dbReference type="PROSITE" id="PS50887"/>
    </source>
</evidence>
<dbReference type="GO" id="GO:0071111">
    <property type="term" value="F:cyclic-guanylate-specific phosphodiesterase activity"/>
    <property type="evidence" value="ECO:0007669"/>
    <property type="project" value="InterPro"/>
</dbReference>
<dbReference type="Pfam" id="PF00990">
    <property type="entry name" value="GGDEF"/>
    <property type="match status" value="1"/>
</dbReference>
<dbReference type="CDD" id="cd00130">
    <property type="entry name" value="PAS"/>
    <property type="match status" value="1"/>
</dbReference>